<reference evidence="3" key="1">
    <citation type="submission" date="2022-10" db="EMBL/GenBank/DDBJ databases">
        <title>The WGS of Solirubrobacter phytolaccae KCTC 29190.</title>
        <authorList>
            <person name="Jiang Z."/>
        </authorList>
    </citation>
    <scope>NUCLEOTIDE SEQUENCE</scope>
    <source>
        <strain evidence="3">KCTC 29190</strain>
    </source>
</reference>
<accession>A0A9X3SIX2</accession>
<dbReference type="AlphaFoldDB" id="A0A9X3SIX2"/>
<evidence type="ECO:0000313" key="4">
    <source>
        <dbReference type="Proteomes" id="UP001147653"/>
    </source>
</evidence>
<name>A0A9X3SIX2_9ACTN</name>
<proteinExistence type="predicted"/>
<dbReference type="InterPro" id="IPR025159">
    <property type="entry name" value="AbiEi_N"/>
</dbReference>
<evidence type="ECO:0000313" key="3">
    <source>
        <dbReference type="EMBL" id="MDA0184652.1"/>
    </source>
</evidence>
<organism evidence="3 4">
    <name type="scientific">Solirubrobacter phytolaccae</name>
    <dbReference type="NCBI Taxonomy" id="1404360"/>
    <lineage>
        <taxon>Bacteria</taxon>
        <taxon>Bacillati</taxon>
        <taxon>Actinomycetota</taxon>
        <taxon>Thermoleophilia</taxon>
        <taxon>Solirubrobacterales</taxon>
        <taxon>Solirubrobacteraceae</taxon>
        <taxon>Solirubrobacter</taxon>
    </lineage>
</organism>
<feature type="domain" description="AbiEi antitoxin N-terminal" evidence="2">
    <location>
        <begin position="47"/>
        <end position="92"/>
    </location>
</feature>
<feature type="domain" description="DUF559" evidence="1">
    <location>
        <begin position="258"/>
        <end position="301"/>
    </location>
</feature>
<evidence type="ECO:0000259" key="2">
    <source>
        <dbReference type="Pfam" id="PF13338"/>
    </source>
</evidence>
<gene>
    <name evidence="3" type="ORF">OJ997_30400</name>
</gene>
<protein>
    <submittedName>
        <fullName evidence="3">Type IV toxin-antitoxin system AbiEi family antitoxin domain-containing protein</fullName>
    </submittedName>
</protein>
<dbReference type="RefSeq" id="WP_270029107.1">
    <property type="nucleotide sequence ID" value="NZ_JAPDDP010000082.1"/>
</dbReference>
<dbReference type="InterPro" id="IPR007569">
    <property type="entry name" value="DUF559"/>
</dbReference>
<dbReference type="Pfam" id="PF04480">
    <property type="entry name" value="DUF559"/>
    <property type="match status" value="1"/>
</dbReference>
<comment type="caution">
    <text evidence="3">The sequence shown here is derived from an EMBL/GenBank/DDBJ whole genome shotgun (WGS) entry which is preliminary data.</text>
</comment>
<dbReference type="Pfam" id="PF13338">
    <property type="entry name" value="AbiEi_4"/>
    <property type="match status" value="1"/>
</dbReference>
<dbReference type="Proteomes" id="UP001147653">
    <property type="component" value="Unassembled WGS sequence"/>
</dbReference>
<keyword evidence="4" id="KW-1185">Reference proteome</keyword>
<evidence type="ECO:0000259" key="1">
    <source>
        <dbReference type="Pfam" id="PF04480"/>
    </source>
</evidence>
<sequence length="303" mass="33953">MVYSVRVSARNLCERVLIRSPRRCRVQGVPQRTSAERNLRAAPPAEIARIAARQHGIVTLAQLRAAGMSAPGVTRAVEAGKLHRVHRGVYAVGHAALSRDARFMAATLGADGALSHLSVADFWKVSRWRHSTIDVVSTRRRALQGVEVHTVRSLDERDVLVQNGIRVTTVARMLVDLTDVLTPHQLAWVIHEATYHKIFDERATRAAMTRANGRRNLHVLERALELRAQGSAGTRSAKEDTFLEAQTTEPLVNVKLEVDFHWPDERRIVEVDGPPHDRLATRLEDTRRDQLLERGGWSVERAS</sequence>
<dbReference type="EMBL" id="JAPDDP010000082">
    <property type="protein sequence ID" value="MDA0184652.1"/>
    <property type="molecule type" value="Genomic_DNA"/>
</dbReference>